<dbReference type="Proteomes" id="UP000193719">
    <property type="component" value="Unassembled WGS sequence"/>
</dbReference>
<protein>
    <submittedName>
        <fullName evidence="2">Uncharacterized protein</fullName>
    </submittedName>
</protein>
<gene>
    <name evidence="2" type="ORF">BCR36DRAFT_587383</name>
</gene>
<sequence length="76" mass="8689">MELISFDGENGKIKLIATIVGCVVILILFLIVVKLYRRRKIQKYRNTPRHYSTVKHPNIKSVPTISYGNATPIYVS</sequence>
<dbReference type="AlphaFoldDB" id="A0A1Y1UX39"/>
<comment type="caution">
    <text evidence="2">The sequence shown here is derived from an EMBL/GenBank/DDBJ whole genome shotgun (WGS) entry which is preliminary data.</text>
</comment>
<evidence type="ECO:0000313" key="3">
    <source>
        <dbReference type="Proteomes" id="UP000193719"/>
    </source>
</evidence>
<feature type="non-terminal residue" evidence="2">
    <location>
        <position position="76"/>
    </location>
</feature>
<organism evidence="2 3">
    <name type="scientific">Piromyces finnis</name>
    <dbReference type="NCBI Taxonomy" id="1754191"/>
    <lineage>
        <taxon>Eukaryota</taxon>
        <taxon>Fungi</taxon>
        <taxon>Fungi incertae sedis</taxon>
        <taxon>Chytridiomycota</taxon>
        <taxon>Chytridiomycota incertae sedis</taxon>
        <taxon>Neocallimastigomycetes</taxon>
        <taxon>Neocallimastigales</taxon>
        <taxon>Neocallimastigaceae</taxon>
        <taxon>Piromyces</taxon>
    </lineage>
</organism>
<proteinExistence type="predicted"/>
<accession>A0A1Y1UX39</accession>
<dbReference type="EMBL" id="MCFH01000069">
    <property type="protein sequence ID" value="ORX42204.1"/>
    <property type="molecule type" value="Genomic_DNA"/>
</dbReference>
<keyword evidence="1" id="KW-0812">Transmembrane</keyword>
<name>A0A1Y1UX39_9FUNG</name>
<evidence type="ECO:0000313" key="2">
    <source>
        <dbReference type="EMBL" id="ORX42204.1"/>
    </source>
</evidence>
<feature type="transmembrane region" description="Helical" evidence="1">
    <location>
        <begin position="15"/>
        <end position="36"/>
    </location>
</feature>
<reference evidence="2 3" key="2">
    <citation type="submission" date="2016-08" db="EMBL/GenBank/DDBJ databases">
        <title>Pervasive Adenine N6-methylation of Active Genes in Fungi.</title>
        <authorList>
            <consortium name="DOE Joint Genome Institute"/>
            <person name="Mondo S.J."/>
            <person name="Dannebaum R.O."/>
            <person name="Kuo R.C."/>
            <person name="Labutti K."/>
            <person name="Haridas S."/>
            <person name="Kuo A."/>
            <person name="Salamov A."/>
            <person name="Ahrendt S.R."/>
            <person name="Lipzen A."/>
            <person name="Sullivan W."/>
            <person name="Andreopoulos W.B."/>
            <person name="Clum A."/>
            <person name="Lindquist E."/>
            <person name="Daum C."/>
            <person name="Ramamoorthy G.K."/>
            <person name="Gryganskyi A."/>
            <person name="Culley D."/>
            <person name="Magnuson J.K."/>
            <person name="James T.Y."/>
            <person name="O'Malley M.A."/>
            <person name="Stajich J.E."/>
            <person name="Spatafora J.W."/>
            <person name="Visel A."/>
            <person name="Grigoriev I.V."/>
        </authorList>
    </citation>
    <scope>NUCLEOTIDE SEQUENCE [LARGE SCALE GENOMIC DNA]</scope>
    <source>
        <strain evidence="3">finn</strain>
    </source>
</reference>
<keyword evidence="3" id="KW-1185">Reference proteome</keyword>
<keyword evidence="1" id="KW-1133">Transmembrane helix</keyword>
<keyword evidence="1" id="KW-0472">Membrane</keyword>
<evidence type="ECO:0000256" key="1">
    <source>
        <dbReference type="SAM" id="Phobius"/>
    </source>
</evidence>
<reference evidence="2 3" key="1">
    <citation type="submission" date="2016-08" db="EMBL/GenBank/DDBJ databases">
        <title>Genomes of anaerobic fungi encode conserved fungal cellulosomes for biomass hydrolysis.</title>
        <authorList>
            <consortium name="DOE Joint Genome Institute"/>
            <person name="Haitjema C.H."/>
            <person name="Gilmore S.P."/>
            <person name="Henske J.K."/>
            <person name="Solomon K.V."/>
            <person name="De Groot R."/>
            <person name="Kuo A."/>
            <person name="Mondo S.J."/>
            <person name="Salamov A.A."/>
            <person name="Labutti K."/>
            <person name="Zhao Z."/>
            <person name="Chiniquy J."/>
            <person name="Barry K."/>
            <person name="Brewer H.M."/>
            <person name="Purvine S.O."/>
            <person name="Wright A.T."/>
            <person name="Boxma B."/>
            <person name="Van Alen T."/>
            <person name="Hackstein J.H."/>
            <person name="Baker S.E."/>
            <person name="Grigoriev I.V."/>
            <person name="O'Malley M.A."/>
        </authorList>
    </citation>
    <scope>NUCLEOTIDE SEQUENCE [LARGE SCALE GENOMIC DNA]</scope>
    <source>
        <strain evidence="3">finn</strain>
    </source>
</reference>